<dbReference type="CDD" id="cd04088">
    <property type="entry name" value="EFG_mtEFG_II"/>
    <property type="match status" value="1"/>
</dbReference>
<dbReference type="PANTHER" id="PTHR43261:SF1">
    <property type="entry name" value="RIBOSOME-RELEASING FACTOR 2, MITOCHONDRIAL"/>
    <property type="match status" value="1"/>
</dbReference>
<accession>A0A061QY45</accession>
<dbReference type="InterPro" id="IPR004540">
    <property type="entry name" value="Transl_elong_EFG/EF2"/>
</dbReference>
<evidence type="ECO:0000256" key="6">
    <source>
        <dbReference type="HAMAP-Rule" id="MF_03061"/>
    </source>
</evidence>
<organism evidence="9">
    <name type="scientific">Tetraselmis sp. GSL018</name>
    <dbReference type="NCBI Taxonomy" id="582737"/>
    <lineage>
        <taxon>Eukaryota</taxon>
        <taxon>Viridiplantae</taxon>
        <taxon>Chlorophyta</taxon>
        <taxon>core chlorophytes</taxon>
        <taxon>Chlorodendrophyceae</taxon>
        <taxon>Chlorodendrales</taxon>
        <taxon>Chlorodendraceae</taxon>
        <taxon>Tetraselmis</taxon>
    </lineage>
</organism>
<dbReference type="HAMAP" id="MF_00054_B">
    <property type="entry name" value="EF_G_EF_2_B"/>
    <property type="match status" value="1"/>
</dbReference>
<dbReference type="InterPro" id="IPR014721">
    <property type="entry name" value="Ribsml_uS5_D2-typ_fold_subgr"/>
</dbReference>
<dbReference type="FunFam" id="2.40.30.10:FF:000006">
    <property type="entry name" value="Elongation factor G"/>
    <property type="match status" value="1"/>
</dbReference>
<dbReference type="NCBIfam" id="TIGR00231">
    <property type="entry name" value="small_GTP"/>
    <property type="match status" value="1"/>
</dbReference>
<dbReference type="GO" id="GO:0005525">
    <property type="term" value="F:GTP binding"/>
    <property type="evidence" value="ECO:0007669"/>
    <property type="project" value="UniProtKB-UniRule"/>
</dbReference>
<dbReference type="GO" id="GO:0005739">
    <property type="term" value="C:mitochondrion"/>
    <property type="evidence" value="ECO:0007669"/>
    <property type="project" value="UniProtKB-SubCell"/>
</dbReference>
<dbReference type="GO" id="GO:0032790">
    <property type="term" value="P:ribosome disassembly"/>
    <property type="evidence" value="ECO:0007669"/>
    <property type="project" value="TreeGrafter"/>
</dbReference>
<evidence type="ECO:0000313" key="9">
    <source>
        <dbReference type="EMBL" id="JAC64603.1"/>
    </source>
</evidence>
<dbReference type="SUPFAM" id="SSF54211">
    <property type="entry name" value="Ribosomal protein S5 domain 2-like"/>
    <property type="match status" value="1"/>
</dbReference>
<feature type="region of interest" description="Disordered" evidence="7">
    <location>
        <begin position="367"/>
        <end position="387"/>
    </location>
</feature>
<dbReference type="InterPro" id="IPR031157">
    <property type="entry name" value="G_TR_CS"/>
</dbReference>
<dbReference type="SUPFAM" id="SSF52540">
    <property type="entry name" value="P-loop containing nucleoside triphosphate hydrolases"/>
    <property type="match status" value="1"/>
</dbReference>
<comment type="similarity">
    <text evidence="1">Belongs to the TRAFAC class translation factor GTPase superfamily. Classic translation factor GTPase family. EF-G/EF-2 subfamily.</text>
</comment>
<dbReference type="GO" id="GO:0003924">
    <property type="term" value="F:GTPase activity"/>
    <property type="evidence" value="ECO:0007669"/>
    <property type="project" value="UniProtKB-UniRule"/>
</dbReference>
<dbReference type="InterPro" id="IPR035649">
    <property type="entry name" value="EFG_V"/>
</dbReference>
<dbReference type="FunFam" id="3.30.70.240:FF:000001">
    <property type="entry name" value="Elongation factor G"/>
    <property type="match status" value="1"/>
</dbReference>
<dbReference type="CDD" id="cd16262">
    <property type="entry name" value="EFG_III"/>
    <property type="match status" value="1"/>
</dbReference>
<comment type="similarity">
    <text evidence="6">Belongs to the GTP-binding elongation factor family. EF-G/EF-2 subfamily.</text>
</comment>
<comment type="pathway">
    <text evidence="6">Protein biosynthesis; polypeptide chain elongation.</text>
</comment>
<dbReference type="GO" id="GO:0003746">
    <property type="term" value="F:translation elongation factor activity"/>
    <property type="evidence" value="ECO:0007669"/>
    <property type="project" value="UniProtKB-UniRule"/>
</dbReference>
<dbReference type="FunFam" id="3.40.50.300:FF:000029">
    <property type="entry name" value="Elongation factor G"/>
    <property type="match status" value="1"/>
</dbReference>
<dbReference type="Gene3D" id="3.40.50.300">
    <property type="entry name" value="P-loop containing nucleotide triphosphate hydrolases"/>
    <property type="match status" value="1"/>
</dbReference>
<dbReference type="Pfam" id="PF03144">
    <property type="entry name" value="GTP_EFTU_D2"/>
    <property type="match status" value="1"/>
</dbReference>
<dbReference type="Gene3D" id="2.40.30.10">
    <property type="entry name" value="Translation factors"/>
    <property type="match status" value="1"/>
</dbReference>
<feature type="binding site" evidence="6">
    <location>
        <begin position="161"/>
        <end position="165"/>
    </location>
    <ligand>
        <name>GTP</name>
        <dbReference type="ChEBI" id="CHEBI:37565"/>
    </ligand>
</feature>
<dbReference type="NCBIfam" id="TIGR00484">
    <property type="entry name" value="EF-G"/>
    <property type="match status" value="1"/>
</dbReference>
<dbReference type="InterPro" id="IPR020568">
    <property type="entry name" value="Ribosomal_Su5_D2-typ_SF"/>
</dbReference>
<keyword evidence="4 6" id="KW-0648">Protein biosynthesis</keyword>
<gene>
    <name evidence="9" type="primary">FUSA</name>
    <name evidence="9" type="ORF">TSPGSL018_17937</name>
</gene>
<dbReference type="GO" id="GO:0070125">
    <property type="term" value="P:mitochondrial translational elongation"/>
    <property type="evidence" value="ECO:0007669"/>
    <property type="project" value="UniProtKB-UniRule"/>
</dbReference>
<dbReference type="SUPFAM" id="SSF54980">
    <property type="entry name" value="EF-G C-terminal domain-like"/>
    <property type="match status" value="2"/>
</dbReference>
<comment type="subcellular location">
    <subcellularLocation>
        <location evidence="6">Mitochondrion</location>
    </subcellularLocation>
</comment>
<sequence>MASVCKTAAVCCGGAAVRPTRASNASVPVTGGRASMPDSASLRRRAALEPVPIYQVSSSRLFGKSSSARTPLTVVSAGKAEGRQDPLEDYRNIGIMAHIDAGKTTTTERILFYTGRNYKIGEVHEGGATMDWMEQEQERGITITSAATTCFWQGKRINIIDTPGHVDFTLEVERALRVLDGAVAVFDAVAGVEPQSETVWRQANKYNVPRICFVNKMDRLGADYFRCVGMVKSMLGANAVPLQIPIGSEDAFQGVVDLVQMKAIIWNGEEMGATFDVVDIPEDMKEMATEYRENLLDNVCELDEDVCMAYLDGEEPDEATLKRLIRQATIQQAIVPIVCGTAFKNKGVQPLLDAVVDYLPSPLDVPEMEGSAVNDPETRLTRKPSDEEPLSGLAFKVMTDPYVGSLTFVRVYSGVIEAGTYVMNSVKGKKERVGRLMMMHADSREEIKQARTGDIVAIAGLKDTTTGETLCDGDSQIVLERMEFPDPVIKVAIEPKTKQDLEKMSNGLIKLAAEDPSFSFSRDEETNQTVIEGMGELHLEIIVDRLRREFKVECNVGAPQVNYRECITQPADVRYVHKKQSGGSGQFADVAIRFEPGEPGSGFEFRSEIKGGVVPKEYIPGVVKGLEEMMGSGSLAGYPVVDLSATLYDGSYHDVDSSVLAFQIAARGAFRDAMKKGGVKLQEPIMKVEVITPEEHMGDVIGDVNSRRGTVAEFADRVGGAKVVKAYVPLSEMFQYVSNLRGMTKGRAQYSMVLDRYEPVPGNIQQQIVSERAVSSA</sequence>
<dbReference type="PROSITE" id="PS00301">
    <property type="entry name" value="G_TR_1"/>
    <property type="match status" value="1"/>
</dbReference>
<evidence type="ECO:0000256" key="5">
    <source>
        <dbReference type="ARBA" id="ARBA00023134"/>
    </source>
</evidence>
<reference evidence="9" key="1">
    <citation type="submission" date="2014-05" db="EMBL/GenBank/DDBJ databases">
        <title>The transcriptome of the halophilic microalga Tetraselmis sp. GSL018 isolated from the Great Salt Lake, Utah.</title>
        <authorList>
            <person name="Jinkerson R.E."/>
            <person name="D'Adamo S."/>
            <person name="Posewitz M.C."/>
        </authorList>
    </citation>
    <scope>NUCLEOTIDE SEQUENCE</scope>
    <source>
        <strain evidence="9">GSL018</strain>
    </source>
</reference>
<dbReference type="Pfam" id="PF00679">
    <property type="entry name" value="EFG_C"/>
    <property type="match status" value="1"/>
</dbReference>
<dbReference type="CDD" id="cd01434">
    <property type="entry name" value="EFG_mtEFG1_IV"/>
    <property type="match status" value="1"/>
</dbReference>
<keyword evidence="2 6" id="KW-0547">Nucleotide-binding</keyword>
<dbReference type="InterPro" id="IPR041095">
    <property type="entry name" value="EFG_II"/>
</dbReference>
<dbReference type="SMART" id="SM00838">
    <property type="entry name" value="EFG_C"/>
    <property type="match status" value="1"/>
</dbReference>
<comment type="function">
    <text evidence="6">Mitochondrial GTPase that catalyzes the GTP-dependent ribosomal translocation step during translation elongation. During this step, the ribosome changes from the pre-translocational (PRE) to the post-translocational (POST) state as the newly formed A-site-bound peptidyl-tRNA and P-site-bound deacylated tRNA move to the P and E sites, respectively. Catalyzes the coordinated movement of the two tRNA molecules, the mRNA and conformational changes in the ribosome.</text>
</comment>
<dbReference type="FunFam" id="3.30.70.870:FF:000001">
    <property type="entry name" value="Elongation factor G"/>
    <property type="match status" value="1"/>
</dbReference>
<feature type="binding site" evidence="6">
    <location>
        <begin position="215"/>
        <end position="218"/>
    </location>
    <ligand>
        <name>GTP</name>
        <dbReference type="ChEBI" id="CHEBI:37565"/>
    </ligand>
</feature>
<feature type="binding site" evidence="6">
    <location>
        <begin position="97"/>
        <end position="104"/>
    </location>
    <ligand>
        <name>GTP</name>
        <dbReference type="ChEBI" id="CHEBI:37565"/>
    </ligand>
</feature>
<dbReference type="InterPro" id="IPR004161">
    <property type="entry name" value="EFTu-like_2"/>
</dbReference>
<keyword evidence="5 6" id="KW-0342">GTP-binding</keyword>
<dbReference type="InterPro" id="IPR027417">
    <property type="entry name" value="P-loop_NTPase"/>
</dbReference>
<dbReference type="PROSITE" id="PS51722">
    <property type="entry name" value="G_TR_2"/>
    <property type="match status" value="1"/>
</dbReference>
<feature type="compositionally biased region" description="Basic and acidic residues" evidence="7">
    <location>
        <begin position="376"/>
        <end position="386"/>
    </location>
</feature>
<proteinExistence type="inferred from homology"/>
<dbReference type="Gene3D" id="3.30.70.240">
    <property type="match status" value="1"/>
</dbReference>
<dbReference type="SMART" id="SM00889">
    <property type="entry name" value="EFG_IV"/>
    <property type="match status" value="1"/>
</dbReference>
<dbReference type="EMBL" id="GBEZ01022222">
    <property type="protein sequence ID" value="JAC64603.1"/>
    <property type="molecule type" value="Transcribed_RNA"/>
</dbReference>
<dbReference type="AlphaFoldDB" id="A0A061QY45"/>
<keyword evidence="6" id="KW-0496">Mitochondrion</keyword>
<dbReference type="Pfam" id="PF03764">
    <property type="entry name" value="EFG_IV"/>
    <property type="match status" value="1"/>
</dbReference>
<dbReference type="Pfam" id="PF00009">
    <property type="entry name" value="GTP_EFTU"/>
    <property type="match status" value="1"/>
</dbReference>
<evidence type="ECO:0000256" key="7">
    <source>
        <dbReference type="SAM" id="MobiDB-lite"/>
    </source>
</evidence>
<dbReference type="NCBIfam" id="NF009381">
    <property type="entry name" value="PRK12740.1-5"/>
    <property type="match status" value="1"/>
</dbReference>
<dbReference type="PANTHER" id="PTHR43261">
    <property type="entry name" value="TRANSLATION ELONGATION FACTOR G-RELATED"/>
    <property type="match status" value="1"/>
</dbReference>
<dbReference type="PRINTS" id="PR00315">
    <property type="entry name" value="ELONGATNFCT"/>
</dbReference>
<dbReference type="InterPro" id="IPR035647">
    <property type="entry name" value="EFG_III/V"/>
</dbReference>
<dbReference type="SUPFAM" id="SSF50447">
    <property type="entry name" value="Translation proteins"/>
    <property type="match status" value="1"/>
</dbReference>
<keyword evidence="3 6" id="KW-0251">Elongation factor</keyword>
<evidence type="ECO:0000256" key="1">
    <source>
        <dbReference type="ARBA" id="ARBA00005870"/>
    </source>
</evidence>
<evidence type="ECO:0000256" key="2">
    <source>
        <dbReference type="ARBA" id="ARBA00022741"/>
    </source>
</evidence>
<dbReference type="Pfam" id="PF14492">
    <property type="entry name" value="EFG_III"/>
    <property type="match status" value="1"/>
</dbReference>
<dbReference type="CDD" id="cd01886">
    <property type="entry name" value="EF-G"/>
    <property type="match status" value="1"/>
</dbReference>
<feature type="domain" description="Tr-type G" evidence="8">
    <location>
        <begin position="88"/>
        <end position="363"/>
    </location>
</feature>
<protein>
    <recommendedName>
        <fullName evidence="6">Elongation factor G, mitochondrial</fullName>
        <shortName evidence="6">EF-Gmt</shortName>
    </recommendedName>
    <alternativeName>
        <fullName evidence="6">Elongation factor G 1, mitochondrial</fullName>
        <shortName evidence="6">mEF-G 1</shortName>
    </alternativeName>
    <alternativeName>
        <fullName evidence="6">Elongation factor G1</fullName>
    </alternativeName>
</protein>
<dbReference type="InterPro" id="IPR047872">
    <property type="entry name" value="EFG_IV"/>
</dbReference>
<dbReference type="Gene3D" id="3.30.70.870">
    <property type="entry name" value="Elongation Factor G (Translational Gtpase), domain 3"/>
    <property type="match status" value="1"/>
</dbReference>
<evidence type="ECO:0000256" key="4">
    <source>
        <dbReference type="ARBA" id="ARBA00022917"/>
    </source>
</evidence>
<dbReference type="Gene3D" id="3.30.230.10">
    <property type="match status" value="1"/>
</dbReference>
<dbReference type="InterPro" id="IPR009000">
    <property type="entry name" value="Transl_B-barrel_sf"/>
</dbReference>
<dbReference type="InterPro" id="IPR005225">
    <property type="entry name" value="Small_GTP-bd"/>
</dbReference>
<dbReference type="CDD" id="cd03713">
    <property type="entry name" value="EFG_mtEFG_C"/>
    <property type="match status" value="1"/>
</dbReference>
<evidence type="ECO:0000256" key="3">
    <source>
        <dbReference type="ARBA" id="ARBA00022768"/>
    </source>
</evidence>
<name>A0A061QY45_9CHLO</name>
<evidence type="ECO:0000259" key="8">
    <source>
        <dbReference type="PROSITE" id="PS51722"/>
    </source>
</evidence>
<dbReference type="InterPro" id="IPR000640">
    <property type="entry name" value="EFG_V-like"/>
</dbReference>
<dbReference type="InterPro" id="IPR009022">
    <property type="entry name" value="EFG_III"/>
</dbReference>
<dbReference type="InterPro" id="IPR000795">
    <property type="entry name" value="T_Tr_GTP-bd_dom"/>
</dbReference>
<dbReference type="InterPro" id="IPR005517">
    <property type="entry name" value="Transl_elong_EFG/EF2_IV"/>
</dbReference>
<dbReference type="FunFam" id="3.30.230.10:FF:000003">
    <property type="entry name" value="Elongation factor G"/>
    <property type="match status" value="1"/>
</dbReference>
<dbReference type="UniPathway" id="UPA00345"/>